<organism evidence="5 6">
    <name type="scientific">Glutamicibacter creatinolyticus</name>
    <dbReference type="NCBI Taxonomy" id="162496"/>
    <lineage>
        <taxon>Bacteria</taxon>
        <taxon>Bacillati</taxon>
        <taxon>Actinomycetota</taxon>
        <taxon>Actinomycetes</taxon>
        <taxon>Micrococcales</taxon>
        <taxon>Micrococcaceae</taxon>
        <taxon>Glutamicibacter</taxon>
    </lineage>
</organism>
<dbReference type="CDD" id="cd07377">
    <property type="entry name" value="WHTH_GntR"/>
    <property type="match status" value="1"/>
</dbReference>
<dbReference type="SUPFAM" id="SSF46785">
    <property type="entry name" value="Winged helix' DNA-binding domain"/>
    <property type="match status" value="1"/>
</dbReference>
<dbReference type="GO" id="GO:0003700">
    <property type="term" value="F:DNA-binding transcription factor activity"/>
    <property type="evidence" value="ECO:0007669"/>
    <property type="project" value="InterPro"/>
</dbReference>
<keyword evidence="2" id="KW-0238">DNA-binding</keyword>
<evidence type="ECO:0000256" key="1">
    <source>
        <dbReference type="ARBA" id="ARBA00023015"/>
    </source>
</evidence>
<evidence type="ECO:0000313" key="5">
    <source>
        <dbReference type="EMBL" id="QCY46852.1"/>
    </source>
</evidence>
<dbReference type="Pfam" id="PF07729">
    <property type="entry name" value="FCD"/>
    <property type="match status" value="1"/>
</dbReference>
<evidence type="ECO:0000313" key="6">
    <source>
        <dbReference type="Proteomes" id="UP000307000"/>
    </source>
</evidence>
<reference evidence="5 6" key="1">
    <citation type="submission" date="2018-12" db="EMBL/GenBank/DDBJ databases">
        <title>Complete Genome Sequence of Glutamicibacter creatinolyticus strain LGCM259,isolated from an abscess of a 12-year-old mare in Italy.</title>
        <authorList>
            <person name="Santos R.G."/>
            <person name="Silva A.L."/>
            <person name="Seyffert N."/>
            <person name="Castro T.L.P."/>
            <person name="Attili A.R."/>
            <person name="Rifici C."/>
            <person name="Mazzullo G."/>
            <person name="Brenig B."/>
            <person name="Venanzi F."/>
            <person name="Azevedo V."/>
        </authorList>
    </citation>
    <scope>NUCLEOTIDE SEQUENCE [LARGE SCALE GENOMIC DNA]</scope>
    <source>
        <strain evidence="5 6">LGCM 259</strain>
    </source>
</reference>
<dbReference type="InterPro" id="IPR011711">
    <property type="entry name" value="GntR_C"/>
</dbReference>
<dbReference type="Pfam" id="PF00392">
    <property type="entry name" value="GntR"/>
    <property type="match status" value="1"/>
</dbReference>
<dbReference type="RefSeq" id="WP_138926008.1">
    <property type="nucleotide sequence ID" value="NZ_CP034412.1"/>
</dbReference>
<evidence type="ECO:0000256" key="2">
    <source>
        <dbReference type="ARBA" id="ARBA00023125"/>
    </source>
</evidence>
<dbReference type="AlphaFoldDB" id="A0A5B7WSM7"/>
<evidence type="ECO:0000256" key="3">
    <source>
        <dbReference type="ARBA" id="ARBA00023163"/>
    </source>
</evidence>
<name>A0A5B7WSM7_9MICC</name>
<evidence type="ECO:0000259" key="4">
    <source>
        <dbReference type="PROSITE" id="PS50949"/>
    </source>
</evidence>
<dbReference type="InterPro" id="IPR036390">
    <property type="entry name" value="WH_DNA-bd_sf"/>
</dbReference>
<dbReference type="KEGG" id="gcr:GcLGCM259_1108"/>
<protein>
    <submittedName>
        <fullName evidence="5">GntR family transcriptional regulator</fullName>
    </submittedName>
</protein>
<sequence length="219" mass="24336">MTPSKSEAAYATISERINNGAYSPGYRLVLGTIAEELGCSVVPVREAIRRLEAEGLVNFTRNVGATVAQIDSTLYLHTMQTLSVIEPAATALAAPLMDQSLRQAAREVNQKMRECLDSFDPVAFTQLNTEFHKLLYCQCPNPHILDLVQRGWRRLAAMRSSSFSHIPHRALQSVQEHEHLLDLLEDGASAEQIEQAARRHRTNTLNAYLRAAGMEPSPI</sequence>
<dbReference type="Gene3D" id="1.20.120.530">
    <property type="entry name" value="GntR ligand-binding domain-like"/>
    <property type="match status" value="1"/>
</dbReference>
<gene>
    <name evidence="5" type="ORF">GcLGCM259_1108</name>
</gene>
<accession>A0A5B7WSM7</accession>
<keyword evidence="3" id="KW-0804">Transcription</keyword>
<keyword evidence="6" id="KW-1185">Reference proteome</keyword>
<dbReference type="GO" id="GO:0003677">
    <property type="term" value="F:DNA binding"/>
    <property type="evidence" value="ECO:0007669"/>
    <property type="project" value="UniProtKB-KW"/>
</dbReference>
<dbReference type="InterPro" id="IPR036388">
    <property type="entry name" value="WH-like_DNA-bd_sf"/>
</dbReference>
<proteinExistence type="predicted"/>
<feature type="domain" description="HTH gntR-type" evidence="4">
    <location>
        <begin position="3"/>
        <end position="70"/>
    </location>
</feature>
<dbReference type="PANTHER" id="PTHR43537:SF24">
    <property type="entry name" value="GLUCONATE OPERON TRANSCRIPTIONAL REPRESSOR"/>
    <property type="match status" value="1"/>
</dbReference>
<keyword evidence="1" id="KW-0805">Transcription regulation</keyword>
<dbReference type="Gene3D" id="1.10.10.10">
    <property type="entry name" value="Winged helix-like DNA-binding domain superfamily/Winged helix DNA-binding domain"/>
    <property type="match status" value="1"/>
</dbReference>
<dbReference type="InterPro" id="IPR008920">
    <property type="entry name" value="TF_FadR/GntR_C"/>
</dbReference>
<dbReference type="Proteomes" id="UP000307000">
    <property type="component" value="Chromosome"/>
</dbReference>
<dbReference type="PROSITE" id="PS50949">
    <property type="entry name" value="HTH_GNTR"/>
    <property type="match status" value="1"/>
</dbReference>
<dbReference type="PANTHER" id="PTHR43537">
    <property type="entry name" value="TRANSCRIPTIONAL REGULATOR, GNTR FAMILY"/>
    <property type="match status" value="1"/>
</dbReference>
<dbReference type="SMART" id="SM00895">
    <property type="entry name" value="FCD"/>
    <property type="match status" value="1"/>
</dbReference>
<dbReference type="InterPro" id="IPR000524">
    <property type="entry name" value="Tscrpt_reg_HTH_GntR"/>
</dbReference>
<dbReference type="SMART" id="SM00345">
    <property type="entry name" value="HTH_GNTR"/>
    <property type="match status" value="1"/>
</dbReference>
<dbReference type="EMBL" id="CP034412">
    <property type="protein sequence ID" value="QCY46852.1"/>
    <property type="molecule type" value="Genomic_DNA"/>
</dbReference>
<dbReference type="SUPFAM" id="SSF48008">
    <property type="entry name" value="GntR ligand-binding domain-like"/>
    <property type="match status" value="1"/>
</dbReference>